<sequence>MVSADGDFARVAEVVELRHESWISVDARPRAERTQQKR</sequence>
<organism evidence="1">
    <name type="scientific">uncultured Thermomicrobiales bacterium</name>
    <dbReference type="NCBI Taxonomy" id="1645740"/>
    <lineage>
        <taxon>Bacteria</taxon>
        <taxon>Pseudomonadati</taxon>
        <taxon>Thermomicrobiota</taxon>
        <taxon>Thermomicrobia</taxon>
        <taxon>Thermomicrobiales</taxon>
        <taxon>environmental samples</taxon>
    </lineage>
</organism>
<evidence type="ECO:0000313" key="1">
    <source>
        <dbReference type="EMBL" id="CAA9535655.1"/>
    </source>
</evidence>
<proteinExistence type="predicted"/>
<reference evidence="1" key="1">
    <citation type="submission" date="2020-02" db="EMBL/GenBank/DDBJ databases">
        <authorList>
            <person name="Meier V. D."/>
        </authorList>
    </citation>
    <scope>NUCLEOTIDE SEQUENCE</scope>
    <source>
        <strain evidence="1">AVDCRST_MAG73</strain>
    </source>
</reference>
<accession>A0A6J4TZE5</accession>
<dbReference type="EMBL" id="CADCWE010000085">
    <property type="protein sequence ID" value="CAA9535655.1"/>
    <property type="molecule type" value="Genomic_DNA"/>
</dbReference>
<protein>
    <submittedName>
        <fullName evidence="1">Uncharacterized protein</fullName>
    </submittedName>
</protein>
<gene>
    <name evidence="1" type="ORF">AVDCRST_MAG73-1366</name>
</gene>
<name>A0A6J4TZE5_9BACT</name>
<dbReference type="AlphaFoldDB" id="A0A6J4TZE5"/>